<evidence type="ECO:0000256" key="1">
    <source>
        <dbReference type="ARBA" id="ARBA00004141"/>
    </source>
</evidence>
<evidence type="ECO:0000313" key="8">
    <source>
        <dbReference type="Proteomes" id="UP000185469"/>
    </source>
</evidence>
<accession>A0A1L7D0I9</accession>
<dbReference type="KEGG" id="csph:CSPHI_09770"/>
<dbReference type="GO" id="GO:0140359">
    <property type="term" value="F:ABC-type transporter activity"/>
    <property type="evidence" value="ECO:0007669"/>
    <property type="project" value="InterPro"/>
</dbReference>
<proteinExistence type="predicted"/>
<evidence type="ECO:0000256" key="5">
    <source>
        <dbReference type="SAM" id="Phobius"/>
    </source>
</evidence>
<evidence type="ECO:0000313" key="7">
    <source>
        <dbReference type="EMBL" id="APT91583.1"/>
    </source>
</evidence>
<keyword evidence="2 5" id="KW-0812">Transmembrane</keyword>
<feature type="transmembrane region" description="Helical" evidence="5">
    <location>
        <begin position="344"/>
        <end position="366"/>
    </location>
</feature>
<protein>
    <recommendedName>
        <fullName evidence="6">ABC-2 type transporter transmembrane domain-containing protein</fullName>
    </recommendedName>
</protein>
<evidence type="ECO:0000256" key="4">
    <source>
        <dbReference type="ARBA" id="ARBA00023136"/>
    </source>
</evidence>
<dbReference type="GO" id="GO:0016020">
    <property type="term" value="C:membrane"/>
    <property type="evidence" value="ECO:0007669"/>
    <property type="project" value="UniProtKB-SubCell"/>
</dbReference>
<name>A0A1L7D0I9_9CORY</name>
<feature type="transmembrane region" description="Helical" evidence="5">
    <location>
        <begin position="171"/>
        <end position="195"/>
    </location>
</feature>
<dbReference type="PANTHER" id="PTHR43471">
    <property type="entry name" value="ABC TRANSPORTER PERMEASE"/>
    <property type="match status" value="1"/>
</dbReference>
<keyword evidence="4 5" id="KW-0472">Membrane</keyword>
<dbReference type="PANTHER" id="PTHR43471:SF3">
    <property type="entry name" value="ABC TRANSPORTER PERMEASE PROTEIN NATB"/>
    <property type="match status" value="1"/>
</dbReference>
<feature type="domain" description="ABC-2 type transporter transmembrane" evidence="6">
    <location>
        <begin position="47"/>
        <end position="366"/>
    </location>
</feature>
<dbReference type="AlphaFoldDB" id="A0A1L7D0I9"/>
<organism evidence="7 8">
    <name type="scientific">Corynebacterium sphenisci DSM 44792</name>
    <dbReference type="NCBI Taxonomy" id="1437874"/>
    <lineage>
        <taxon>Bacteria</taxon>
        <taxon>Bacillati</taxon>
        <taxon>Actinomycetota</taxon>
        <taxon>Actinomycetes</taxon>
        <taxon>Mycobacteriales</taxon>
        <taxon>Corynebacteriaceae</taxon>
        <taxon>Corynebacterium</taxon>
    </lineage>
</organism>
<evidence type="ECO:0000256" key="2">
    <source>
        <dbReference type="ARBA" id="ARBA00022692"/>
    </source>
</evidence>
<feature type="transmembrane region" description="Helical" evidence="5">
    <location>
        <begin position="296"/>
        <end position="314"/>
    </location>
</feature>
<feature type="transmembrane region" description="Helical" evidence="5">
    <location>
        <begin position="216"/>
        <end position="242"/>
    </location>
</feature>
<dbReference type="InterPro" id="IPR013525">
    <property type="entry name" value="ABC2_TM"/>
</dbReference>
<dbReference type="Pfam" id="PF12698">
    <property type="entry name" value="ABC2_membrane_3"/>
    <property type="match status" value="1"/>
</dbReference>
<dbReference type="STRING" id="1437874.CSPHI_09770"/>
<feature type="transmembrane region" description="Helical" evidence="5">
    <location>
        <begin position="20"/>
        <end position="41"/>
    </location>
</feature>
<gene>
    <name evidence="7" type="ORF">CSPHI_09770</name>
</gene>
<keyword evidence="8" id="KW-1185">Reference proteome</keyword>
<evidence type="ECO:0000259" key="6">
    <source>
        <dbReference type="Pfam" id="PF12698"/>
    </source>
</evidence>
<keyword evidence="3 5" id="KW-1133">Transmembrane helix</keyword>
<sequence>MALVARRELRTALLKRSMLITLLLAMAGVIGGIIALDRFVLGDDAAPAPAEVAVVGDAGFLAPAADDPPAGIRPIDPRPAADAAAARAALAAGEVDAAVVPGDAPGTRVILVDSPHARELAGTISGLAAAEARDAALVESGVDPAALAAAEAAAAPEVRDIGDPGGAEVPLALGSVMALMVAVFTFGGATAMSVVEEKSSRVVELMLATVRPVHLLTGKILGTAAAGLVMMVAWLGAAAATLAGTGLASRLEMDLGPLAVTLPFFLSGYLLFAACYAAAGSLVSRMEDFQGAQMPVLLLGVVTIYVPAFGWGALDAAPMRVAAFLPPLSATTAPLQYAAGNLDAAGLAAAWGLLTLAAVAVAWVAARIYPRTVLRMGSRVRWAEALRG</sequence>
<comment type="subcellular location">
    <subcellularLocation>
        <location evidence="1">Membrane</location>
        <topology evidence="1">Multi-pass membrane protein</topology>
    </subcellularLocation>
</comment>
<feature type="transmembrane region" description="Helical" evidence="5">
    <location>
        <begin position="262"/>
        <end position="284"/>
    </location>
</feature>
<evidence type="ECO:0000256" key="3">
    <source>
        <dbReference type="ARBA" id="ARBA00022989"/>
    </source>
</evidence>
<dbReference type="Proteomes" id="UP000185469">
    <property type="component" value="Chromosome"/>
</dbReference>
<dbReference type="EMBL" id="CP009248">
    <property type="protein sequence ID" value="APT91583.1"/>
    <property type="molecule type" value="Genomic_DNA"/>
</dbReference>
<reference evidence="7 8" key="1">
    <citation type="submission" date="2014-08" db="EMBL/GenBank/DDBJ databases">
        <title>Complete genome sequence of Corynebacterium sphenisci CECT 5990(T) (=DSM 44792(T)), isolated from healthy wild penguins.</title>
        <authorList>
            <person name="Ruckert C."/>
            <person name="Albersmeier A."/>
            <person name="Winkler A."/>
            <person name="Kalinowski J."/>
        </authorList>
    </citation>
    <scope>NUCLEOTIDE SEQUENCE [LARGE SCALE GENOMIC DNA]</scope>
    <source>
        <strain evidence="7 8">DSM 44792</strain>
    </source>
</reference>